<sequence>MFEGDSDTVIRCLNAKPPCMAPFGHIIEDARSIASSLRYHSFSHVKRSDTKRCRGDLNTAHSRDLNFMLQSEIFVHFDGQLRASHLIHNCVPSYTSFQDLGEALMVREGSLFPVRDSSADRVFHGRDEHIPIEEPTAADQAKEPVVAKPCRHRILYPLQLGPPAPNDAPTATNQAEGPVDIAFCTPYDTGHRPPMMLKL</sequence>
<keyword evidence="3" id="KW-1185">Reference proteome</keyword>
<accession>A0AAW2C172</accession>
<proteinExistence type="predicted"/>
<evidence type="ECO:0000313" key="3">
    <source>
        <dbReference type="Proteomes" id="UP001459277"/>
    </source>
</evidence>
<protein>
    <recommendedName>
        <fullName evidence="1">RNase H type-1 domain-containing protein</fullName>
    </recommendedName>
</protein>
<dbReference type="Proteomes" id="UP001459277">
    <property type="component" value="Unassembled WGS sequence"/>
</dbReference>
<feature type="domain" description="RNase H type-1" evidence="1">
    <location>
        <begin position="2"/>
        <end position="49"/>
    </location>
</feature>
<gene>
    <name evidence="2" type="ORF">SO802_026082</name>
</gene>
<comment type="caution">
    <text evidence="2">The sequence shown here is derived from an EMBL/GenBank/DDBJ whole genome shotgun (WGS) entry which is preliminary data.</text>
</comment>
<dbReference type="GO" id="GO:0004523">
    <property type="term" value="F:RNA-DNA hybrid ribonuclease activity"/>
    <property type="evidence" value="ECO:0007669"/>
    <property type="project" value="InterPro"/>
</dbReference>
<dbReference type="AlphaFoldDB" id="A0AAW2C172"/>
<dbReference type="Pfam" id="PF13456">
    <property type="entry name" value="RVT_3"/>
    <property type="match status" value="1"/>
</dbReference>
<name>A0AAW2C172_9ROSI</name>
<evidence type="ECO:0000313" key="2">
    <source>
        <dbReference type="EMBL" id="KAK9991097.1"/>
    </source>
</evidence>
<dbReference type="EMBL" id="JAZDWU010000009">
    <property type="protein sequence ID" value="KAK9991097.1"/>
    <property type="molecule type" value="Genomic_DNA"/>
</dbReference>
<dbReference type="InterPro" id="IPR002156">
    <property type="entry name" value="RNaseH_domain"/>
</dbReference>
<organism evidence="2 3">
    <name type="scientific">Lithocarpus litseifolius</name>
    <dbReference type="NCBI Taxonomy" id="425828"/>
    <lineage>
        <taxon>Eukaryota</taxon>
        <taxon>Viridiplantae</taxon>
        <taxon>Streptophyta</taxon>
        <taxon>Embryophyta</taxon>
        <taxon>Tracheophyta</taxon>
        <taxon>Spermatophyta</taxon>
        <taxon>Magnoliopsida</taxon>
        <taxon>eudicotyledons</taxon>
        <taxon>Gunneridae</taxon>
        <taxon>Pentapetalae</taxon>
        <taxon>rosids</taxon>
        <taxon>fabids</taxon>
        <taxon>Fagales</taxon>
        <taxon>Fagaceae</taxon>
        <taxon>Lithocarpus</taxon>
    </lineage>
</organism>
<reference evidence="2 3" key="1">
    <citation type="submission" date="2024-01" db="EMBL/GenBank/DDBJ databases">
        <title>A telomere-to-telomere, gap-free genome of sweet tea (Lithocarpus litseifolius).</title>
        <authorList>
            <person name="Zhou J."/>
        </authorList>
    </citation>
    <scope>NUCLEOTIDE SEQUENCE [LARGE SCALE GENOMIC DNA]</scope>
    <source>
        <strain evidence="2">Zhou-2022a</strain>
        <tissue evidence="2">Leaf</tissue>
    </source>
</reference>
<dbReference type="GO" id="GO:0003676">
    <property type="term" value="F:nucleic acid binding"/>
    <property type="evidence" value="ECO:0007669"/>
    <property type="project" value="InterPro"/>
</dbReference>
<evidence type="ECO:0000259" key="1">
    <source>
        <dbReference type="Pfam" id="PF13456"/>
    </source>
</evidence>